<dbReference type="OrthoDB" id="5844260at2759"/>
<dbReference type="CDD" id="cd09631">
    <property type="entry name" value="DOMON_DOH"/>
    <property type="match status" value="1"/>
</dbReference>
<reference evidence="1 2" key="1">
    <citation type="submission" date="2015-12" db="EMBL/GenBank/DDBJ databases">
        <title>Draft genome of the nematode, Onchocerca flexuosa.</title>
        <authorList>
            <person name="Mitreva M."/>
        </authorList>
    </citation>
    <scope>NUCLEOTIDE SEQUENCE [LARGE SCALE GENOMIC DNA]</scope>
    <source>
        <strain evidence="1">Red Deer</strain>
    </source>
</reference>
<accession>A0A238BL36</accession>
<dbReference type="Proteomes" id="UP000242913">
    <property type="component" value="Unassembled WGS sequence"/>
</dbReference>
<feature type="non-terminal residue" evidence="1">
    <location>
        <position position="108"/>
    </location>
</feature>
<name>A0A238BL36_9BILA</name>
<organism evidence="1 2">
    <name type="scientific">Onchocerca flexuosa</name>
    <dbReference type="NCBI Taxonomy" id="387005"/>
    <lineage>
        <taxon>Eukaryota</taxon>
        <taxon>Metazoa</taxon>
        <taxon>Ecdysozoa</taxon>
        <taxon>Nematoda</taxon>
        <taxon>Chromadorea</taxon>
        <taxon>Rhabditida</taxon>
        <taxon>Spirurina</taxon>
        <taxon>Spiruromorpha</taxon>
        <taxon>Filarioidea</taxon>
        <taxon>Onchocercidae</taxon>
        <taxon>Onchocerca</taxon>
    </lineage>
</organism>
<dbReference type="PANTHER" id="PTHR46901">
    <property type="entry name" value="GH04942P"/>
    <property type="match status" value="1"/>
</dbReference>
<protein>
    <submittedName>
        <fullName evidence="1">Uncharacterized protein</fullName>
    </submittedName>
</protein>
<keyword evidence="2" id="KW-1185">Reference proteome</keyword>
<proteinExistence type="predicted"/>
<sequence length="108" mass="12597">MQIDRSCRLFPDLENTRYKRDINRTLISHSMTQMNESQYRDKVNPNLMSVPIPKLPENNGLLKAALLAPLHPMDCTDIVIGSVRDGRSRITDMYTRDRSTPLYDIWFI</sequence>
<dbReference type="InterPro" id="IPR045266">
    <property type="entry name" value="DOH_DOMON"/>
</dbReference>
<evidence type="ECO:0000313" key="1">
    <source>
        <dbReference type="EMBL" id="OZC05923.1"/>
    </source>
</evidence>
<dbReference type="EMBL" id="KZ270327">
    <property type="protein sequence ID" value="OZC05923.1"/>
    <property type="molecule type" value="Genomic_DNA"/>
</dbReference>
<gene>
    <name evidence="1" type="ORF">X798_07102</name>
</gene>
<dbReference type="AlphaFoldDB" id="A0A238BL36"/>
<dbReference type="PANTHER" id="PTHR46901:SF2">
    <property type="entry name" value="GH04942P"/>
    <property type="match status" value="1"/>
</dbReference>
<evidence type="ECO:0000313" key="2">
    <source>
        <dbReference type="Proteomes" id="UP000242913"/>
    </source>
</evidence>